<dbReference type="PANTHER" id="PTHR21047">
    <property type="entry name" value="DTDP-6-DEOXY-D-GLUCOSE-3,5 EPIMERASE"/>
    <property type="match status" value="1"/>
</dbReference>
<dbReference type="InterPro" id="IPR000888">
    <property type="entry name" value="RmlC-like"/>
</dbReference>
<dbReference type="EMBL" id="NITV01000001">
    <property type="protein sequence ID" value="PDO90096.1"/>
    <property type="molecule type" value="Genomic_DNA"/>
</dbReference>
<name>A0ABX4IWI4_9ENTR</name>
<evidence type="ECO:0000313" key="7">
    <source>
        <dbReference type="Proteomes" id="UP000219642"/>
    </source>
</evidence>
<comment type="caution">
    <text evidence="6">The sequence shown here is derived from an EMBL/GenBank/DDBJ whole genome shotgun (WGS) entry which is preliminary data.</text>
</comment>
<dbReference type="InterPro" id="IPR011051">
    <property type="entry name" value="RmlC_Cupin_sf"/>
</dbReference>
<dbReference type="PANTHER" id="PTHR21047:SF2">
    <property type="entry name" value="THYMIDINE DIPHOSPHO-4-KETO-RHAMNOSE 3,5-EPIMERASE"/>
    <property type="match status" value="1"/>
</dbReference>
<organism evidence="6 7">
    <name type="scientific">Kosakonia pseudosacchari</name>
    <dbReference type="NCBI Taxonomy" id="1646340"/>
    <lineage>
        <taxon>Bacteria</taxon>
        <taxon>Pseudomonadati</taxon>
        <taxon>Pseudomonadota</taxon>
        <taxon>Gammaproteobacteria</taxon>
        <taxon>Enterobacterales</taxon>
        <taxon>Enterobacteriaceae</taxon>
        <taxon>Kosakonia</taxon>
    </lineage>
</organism>
<comment type="subunit">
    <text evidence="5">Homodimer.</text>
</comment>
<comment type="catalytic activity">
    <reaction evidence="1 5">
        <text>dTDP-4-dehydro-6-deoxy-alpha-D-glucose = dTDP-4-dehydro-beta-L-rhamnose</text>
        <dbReference type="Rhea" id="RHEA:16969"/>
        <dbReference type="ChEBI" id="CHEBI:57649"/>
        <dbReference type="ChEBI" id="CHEBI:62830"/>
        <dbReference type="EC" id="5.1.3.13"/>
    </reaction>
</comment>
<evidence type="ECO:0000313" key="6">
    <source>
        <dbReference type="EMBL" id="PDO90096.1"/>
    </source>
</evidence>
<comment type="similarity">
    <text evidence="5">Belongs to the dTDP-4-dehydrorhamnose 3,5-epimerase family.</text>
</comment>
<evidence type="ECO:0000256" key="1">
    <source>
        <dbReference type="ARBA" id="ARBA00001298"/>
    </source>
</evidence>
<reference evidence="6 7" key="1">
    <citation type="submission" date="2017-06" db="EMBL/GenBank/DDBJ databases">
        <title>Draft genome sequence of nitrogen-fixing Kosakonia pseudosacchari strain NN143 isolated from sugarcane roots.</title>
        <authorList>
            <person name="Li Y."/>
            <person name="Li S."/>
            <person name="Lin L."/>
            <person name="Wu X."/>
            <person name="Yang L."/>
            <person name="Li Y."/>
            <person name="An Q."/>
        </authorList>
    </citation>
    <scope>NUCLEOTIDE SEQUENCE [LARGE SCALE GENOMIC DNA]</scope>
    <source>
        <strain evidence="6 7">NN143</strain>
    </source>
</reference>
<dbReference type="SUPFAM" id="SSF51182">
    <property type="entry name" value="RmlC-like cupins"/>
    <property type="match status" value="1"/>
</dbReference>
<keyword evidence="7" id="KW-1185">Reference proteome</keyword>
<dbReference type="Gene3D" id="2.60.120.10">
    <property type="entry name" value="Jelly Rolls"/>
    <property type="match status" value="1"/>
</dbReference>
<evidence type="ECO:0000256" key="4">
    <source>
        <dbReference type="ARBA" id="ARBA00019595"/>
    </source>
</evidence>
<dbReference type="CDD" id="cd00438">
    <property type="entry name" value="cupin_RmlC"/>
    <property type="match status" value="1"/>
</dbReference>
<protein>
    <recommendedName>
        <fullName evidence="4 5">dTDP-4-dehydrorhamnose 3,5-epimerase</fullName>
        <ecNumber evidence="3 5">5.1.3.13</ecNumber>
    </recommendedName>
    <alternativeName>
        <fullName evidence="5">Thymidine diphospho-4-keto-rhamnose 3,5-epimerase</fullName>
    </alternativeName>
</protein>
<evidence type="ECO:0000256" key="3">
    <source>
        <dbReference type="ARBA" id="ARBA00012098"/>
    </source>
</evidence>
<dbReference type="RefSeq" id="WP_097399453.1">
    <property type="nucleotide sequence ID" value="NZ_CP158850.1"/>
</dbReference>
<gene>
    <name evidence="6" type="primary">rfbC</name>
    <name evidence="6" type="ORF">BK796_00565</name>
</gene>
<accession>A0ABX4IWI4</accession>
<dbReference type="InterPro" id="IPR014710">
    <property type="entry name" value="RmlC-like_jellyroll"/>
</dbReference>
<dbReference type="Proteomes" id="UP000219642">
    <property type="component" value="Unassembled WGS sequence"/>
</dbReference>
<dbReference type="NCBIfam" id="TIGR01221">
    <property type="entry name" value="rmlC"/>
    <property type="match status" value="1"/>
</dbReference>
<comment type="pathway">
    <text evidence="5">Carbohydrate biosynthesis; dTDP-L-rhamnose biosynthesis.</text>
</comment>
<proteinExistence type="inferred from homology"/>
<evidence type="ECO:0000256" key="2">
    <source>
        <dbReference type="ARBA" id="ARBA00001997"/>
    </source>
</evidence>
<comment type="function">
    <text evidence="2 5">Catalyzes the epimerization of the C3' and C5'positions of dTDP-6-deoxy-D-xylo-4-hexulose, forming dTDP-6-deoxy-L-lyxo-4-hexulose.</text>
</comment>
<evidence type="ECO:0000256" key="5">
    <source>
        <dbReference type="RuleBase" id="RU364069"/>
    </source>
</evidence>
<dbReference type="EC" id="5.1.3.13" evidence="3 5"/>
<keyword evidence="5" id="KW-0413">Isomerase</keyword>
<sequence>MLITATELPDVLIFEPKVFKDERGYFYESFNHAKFEAAIGRPVKFVQDNQSKSQQGVIRGLHFQAAPSAQGKLVRCVAGEVFDVAVDIRPGSPTFGQWSGALLSADNCRQLWIPEGFAHGFSTLSKSAIILYKTTDYYNPQAERTILWDDPSLAIDWRVEHPILSEKDKVAPLMQELLENNNGY</sequence>
<dbReference type="Pfam" id="PF00908">
    <property type="entry name" value="dTDP_sugar_isom"/>
    <property type="match status" value="1"/>
</dbReference>